<reference evidence="2 3" key="1">
    <citation type="submission" date="2022-07" db="EMBL/GenBank/DDBJ databases">
        <title>Methylomonas rivi sp. nov., Methylomonas rosea sp. nov., Methylomonas aureus sp. nov. and Methylomonas subterranea sp. nov., four novel methanotrophs isolated from a freshwater creek and the deep terrestrial subsurface.</title>
        <authorList>
            <person name="Abin C."/>
            <person name="Sankaranarayanan K."/>
            <person name="Garner C."/>
            <person name="Sindelar R."/>
            <person name="Kotary K."/>
            <person name="Garner R."/>
            <person name="Barclay S."/>
            <person name="Lawson P."/>
            <person name="Krumholz L."/>
        </authorList>
    </citation>
    <scope>NUCLEOTIDE SEQUENCE [LARGE SCALE GENOMIC DNA]</scope>
    <source>
        <strain evidence="2 3">SURF-2</strain>
    </source>
</reference>
<protein>
    <submittedName>
        <fullName evidence="2">HEAT repeat domain-containing protein</fullName>
    </submittedName>
</protein>
<dbReference type="EMBL" id="JANIBJ010000018">
    <property type="protein sequence ID" value="MCQ8104610.1"/>
    <property type="molecule type" value="Genomic_DNA"/>
</dbReference>
<dbReference type="Pfam" id="PF13646">
    <property type="entry name" value="HEAT_2"/>
    <property type="match status" value="1"/>
</dbReference>
<dbReference type="Proteomes" id="UP001524499">
    <property type="component" value="Unassembled WGS sequence"/>
</dbReference>
<dbReference type="SUPFAM" id="SSF48371">
    <property type="entry name" value="ARM repeat"/>
    <property type="match status" value="1"/>
</dbReference>
<name>A0ABT1TGP4_9GAMM</name>
<dbReference type="Gene3D" id="1.25.10.10">
    <property type="entry name" value="Leucine-rich Repeat Variant"/>
    <property type="match status" value="1"/>
</dbReference>
<keyword evidence="1" id="KW-0175">Coiled coil</keyword>
<accession>A0ABT1TGP4</accession>
<organism evidence="2 3">
    <name type="scientific">Methylomonas subterranea</name>
    <dbReference type="NCBI Taxonomy" id="2952225"/>
    <lineage>
        <taxon>Bacteria</taxon>
        <taxon>Pseudomonadati</taxon>
        <taxon>Pseudomonadota</taxon>
        <taxon>Gammaproteobacteria</taxon>
        <taxon>Methylococcales</taxon>
        <taxon>Methylococcaceae</taxon>
        <taxon>Methylomonas</taxon>
    </lineage>
</organism>
<evidence type="ECO:0000256" key="1">
    <source>
        <dbReference type="SAM" id="Coils"/>
    </source>
</evidence>
<feature type="coiled-coil region" evidence="1">
    <location>
        <begin position="70"/>
        <end position="113"/>
    </location>
</feature>
<dbReference type="InterPro" id="IPR011989">
    <property type="entry name" value="ARM-like"/>
</dbReference>
<keyword evidence="3" id="KW-1185">Reference proteome</keyword>
<gene>
    <name evidence="2" type="ORF">NP590_10880</name>
</gene>
<evidence type="ECO:0000313" key="2">
    <source>
        <dbReference type="EMBL" id="MCQ8104610.1"/>
    </source>
</evidence>
<dbReference type="RefSeq" id="WP_256602407.1">
    <property type="nucleotide sequence ID" value="NZ_JANIBJ010000018.1"/>
</dbReference>
<sequence>MKLVKVVFISSIFTAIAYAGYKNNFLQFLIDAYQNTEITAVDNPEPSKQRHPPEFNANQQADLLIQQQYQKILSEQAEELEDELTDGEKLQLVEAALRELANADDEYDREQAIMTLGTLSGSEAKQGILDGLRDESGIVVSQAIRQINQWRNTDERTEMLLIALRHVDDDVVEQTLLEINAVEDKKLLARLNQLSKHHNPSIRAAAELALNLAP</sequence>
<dbReference type="InterPro" id="IPR016024">
    <property type="entry name" value="ARM-type_fold"/>
</dbReference>
<evidence type="ECO:0000313" key="3">
    <source>
        <dbReference type="Proteomes" id="UP001524499"/>
    </source>
</evidence>
<proteinExistence type="predicted"/>
<comment type="caution">
    <text evidence="2">The sequence shown here is derived from an EMBL/GenBank/DDBJ whole genome shotgun (WGS) entry which is preliminary data.</text>
</comment>